<accession>A0ACC7LIJ1</accession>
<sequence length="192" mass="22104">MLKRDLRIRYSQLRNSLAPQELLNFSLSIANKLLELPIWSFDYYHLFLPISKKKEIDTTFILSILQGKDKNIVLPKVGSNGNLRHFLLTDATKIKENDWGIPEPVDGIAITPKKIDVVILPLLAFDKKGNRVGYGKGFYDRFLNSCRPEVLKVGLSLFEAEEETIETNRHDVRLDYCVTPKRIYNFSDDSSE</sequence>
<dbReference type="Proteomes" id="UP001595191">
    <property type="component" value="Unassembled WGS sequence"/>
</dbReference>
<reference evidence="1" key="1">
    <citation type="submission" date="2024-09" db="EMBL/GenBank/DDBJ databases">
        <authorList>
            <person name="Liu J."/>
        </authorList>
    </citation>
    <scope>NUCLEOTIDE SEQUENCE</scope>
    <source>
        <strain evidence="1">NBU2967</strain>
    </source>
</reference>
<organism evidence="1 2">
    <name type="scientific">Meishania litoralis</name>
    <dbReference type="NCBI Taxonomy" id="3434685"/>
    <lineage>
        <taxon>Bacteria</taxon>
        <taxon>Pseudomonadati</taxon>
        <taxon>Bacteroidota</taxon>
        <taxon>Flavobacteriia</taxon>
        <taxon>Flavobacteriales</taxon>
        <taxon>Flavobacteriaceae</taxon>
        <taxon>Meishania</taxon>
    </lineage>
</organism>
<dbReference type="EC" id="6.3.3.2" evidence="1"/>
<proteinExistence type="predicted"/>
<evidence type="ECO:0000313" key="1">
    <source>
        <dbReference type="EMBL" id="MFH6603293.1"/>
    </source>
</evidence>
<keyword evidence="2" id="KW-1185">Reference proteome</keyword>
<dbReference type="EMBL" id="JBHFPV010000001">
    <property type="protein sequence ID" value="MFH6603293.1"/>
    <property type="molecule type" value="Genomic_DNA"/>
</dbReference>
<gene>
    <name evidence="1" type="ORF">ACEZ3G_07390</name>
</gene>
<keyword evidence="1" id="KW-0436">Ligase</keyword>
<protein>
    <submittedName>
        <fullName evidence="1">5-formyltetrahydrofolate cyclo-ligase</fullName>
        <ecNumber evidence="1">6.3.3.2</ecNumber>
    </submittedName>
</protein>
<comment type="caution">
    <text evidence="1">The sequence shown here is derived from an EMBL/GenBank/DDBJ whole genome shotgun (WGS) entry which is preliminary data.</text>
</comment>
<evidence type="ECO:0000313" key="2">
    <source>
        <dbReference type="Proteomes" id="UP001595191"/>
    </source>
</evidence>
<name>A0ACC7LIJ1_9FLAO</name>